<keyword evidence="8" id="KW-1133">Transmembrane helix</keyword>
<evidence type="ECO:0000313" key="13">
    <source>
        <dbReference type="Proteomes" id="UP000286576"/>
    </source>
</evidence>
<keyword evidence="8" id="KW-0812">Transmembrane</keyword>
<keyword evidence="6" id="KW-0902">Two-component regulatory system</keyword>
<organism evidence="12 13">
    <name type="scientific">Aurantiacibacter zhengii</name>
    <dbReference type="NCBI Taxonomy" id="2307003"/>
    <lineage>
        <taxon>Bacteria</taxon>
        <taxon>Pseudomonadati</taxon>
        <taxon>Pseudomonadota</taxon>
        <taxon>Alphaproteobacteria</taxon>
        <taxon>Sphingomonadales</taxon>
        <taxon>Erythrobacteraceae</taxon>
        <taxon>Aurantiacibacter</taxon>
    </lineage>
</organism>
<evidence type="ECO:0000256" key="3">
    <source>
        <dbReference type="ARBA" id="ARBA00022553"/>
    </source>
</evidence>
<evidence type="ECO:0000256" key="8">
    <source>
        <dbReference type="SAM" id="Phobius"/>
    </source>
</evidence>
<protein>
    <recommendedName>
        <fullName evidence="2">histidine kinase</fullName>
        <ecNumber evidence="2">2.7.13.3</ecNumber>
    </recommendedName>
</protein>
<dbReference type="InterPro" id="IPR011006">
    <property type="entry name" value="CheY-like_superfamily"/>
</dbReference>
<name>A0A418NRV8_9SPHN</name>
<dbReference type="EMBL" id="QXFL01000004">
    <property type="protein sequence ID" value="RIV85672.1"/>
    <property type="molecule type" value="Genomic_DNA"/>
</dbReference>
<dbReference type="CDD" id="cd19410">
    <property type="entry name" value="HK9-like_sensor"/>
    <property type="match status" value="1"/>
</dbReference>
<dbReference type="InterPro" id="IPR001789">
    <property type="entry name" value="Sig_transdc_resp-reg_receiver"/>
</dbReference>
<evidence type="ECO:0000256" key="6">
    <source>
        <dbReference type="ARBA" id="ARBA00023012"/>
    </source>
</evidence>
<reference evidence="12 13" key="1">
    <citation type="submission" date="2018-08" db="EMBL/GenBank/DDBJ databases">
        <title>Erythrobacter zhengii sp.nov., a bacterium isolated from deep-sea sediment.</title>
        <authorList>
            <person name="Fang C."/>
            <person name="Wu Y.-H."/>
            <person name="Sun C."/>
            <person name="Wang H."/>
            <person name="Cheng H."/>
            <person name="Meng F.-X."/>
            <person name="Wang C.-S."/>
            <person name="Xu X.-W."/>
        </authorList>
    </citation>
    <scope>NUCLEOTIDE SEQUENCE [LARGE SCALE GENOMIC DNA]</scope>
    <source>
        <strain evidence="12 13">V18</strain>
    </source>
</reference>
<feature type="domain" description="PAS" evidence="11">
    <location>
        <begin position="249"/>
        <end position="297"/>
    </location>
</feature>
<dbReference type="EC" id="2.7.13.3" evidence="2"/>
<dbReference type="Gene3D" id="3.30.450.20">
    <property type="entry name" value="PAS domain"/>
    <property type="match status" value="1"/>
</dbReference>
<keyword evidence="3 7" id="KW-0597">Phosphoprotein</keyword>
<dbReference type="SMART" id="SM00388">
    <property type="entry name" value="HisKA"/>
    <property type="match status" value="1"/>
</dbReference>
<keyword evidence="13" id="KW-1185">Reference proteome</keyword>
<dbReference type="FunFam" id="1.10.287.130:FF:000001">
    <property type="entry name" value="Two-component sensor histidine kinase"/>
    <property type="match status" value="1"/>
</dbReference>
<dbReference type="Pfam" id="PF05227">
    <property type="entry name" value="CHASE3"/>
    <property type="match status" value="1"/>
</dbReference>
<dbReference type="InterPro" id="IPR036890">
    <property type="entry name" value="HATPase_C_sf"/>
</dbReference>
<dbReference type="SUPFAM" id="SSF55785">
    <property type="entry name" value="PYP-like sensor domain (PAS domain)"/>
    <property type="match status" value="1"/>
</dbReference>
<dbReference type="PROSITE" id="PS50110">
    <property type="entry name" value="RESPONSE_REGULATORY"/>
    <property type="match status" value="1"/>
</dbReference>
<feature type="transmembrane region" description="Helical" evidence="8">
    <location>
        <begin position="37"/>
        <end position="58"/>
    </location>
</feature>
<dbReference type="SMART" id="SM00387">
    <property type="entry name" value="HATPase_c"/>
    <property type="match status" value="1"/>
</dbReference>
<dbReference type="CDD" id="cd00130">
    <property type="entry name" value="PAS"/>
    <property type="match status" value="1"/>
</dbReference>
<dbReference type="Gene3D" id="3.30.565.10">
    <property type="entry name" value="Histidine kinase-like ATPase, C-terminal domain"/>
    <property type="match status" value="1"/>
</dbReference>
<proteinExistence type="predicted"/>
<feature type="transmembrane region" description="Helical" evidence="8">
    <location>
        <begin position="214"/>
        <end position="233"/>
    </location>
</feature>
<feature type="domain" description="Response regulatory" evidence="10">
    <location>
        <begin position="619"/>
        <end position="737"/>
    </location>
</feature>
<dbReference type="InterPro" id="IPR036097">
    <property type="entry name" value="HisK_dim/P_sf"/>
</dbReference>
<dbReference type="CDD" id="cd00082">
    <property type="entry name" value="HisKA"/>
    <property type="match status" value="1"/>
</dbReference>
<feature type="domain" description="Histidine kinase" evidence="9">
    <location>
        <begin position="384"/>
        <end position="603"/>
    </location>
</feature>
<dbReference type="PRINTS" id="PR00344">
    <property type="entry name" value="BCTRLSENSOR"/>
</dbReference>
<dbReference type="InterPro" id="IPR003661">
    <property type="entry name" value="HisK_dim/P_dom"/>
</dbReference>
<accession>A0A418NRV8</accession>
<evidence type="ECO:0000313" key="12">
    <source>
        <dbReference type="EMBL" id="RIV85672.1"/>
    </source>
</evidence>
<sequence length="737" mass="81291">MKGFSDIQLFCRNSWILGYMCRRMSPFRPVSSGLRRFLLTLAFFLVPLSLLGVHFLLLGEFEEVRDYRVTSERTVETRSLLSQFLTLHLDVETAVRGYVLSGDPNFLEPYSAAIPRRDSLFARLRADADAARLAQLDELLALSDTKLEIAARNVEDVRSGNVEEARQLIASGRGRLTMDEIRSLVARIDAEEASALAESTEAGSILRRDVERTVTLLLVGIAVLLAIASLLIFSSSRERRKAMTQVERLAKRQKAMFDGGVDGMLWLNAQGNILRMNPSISRMFGYAEKDLLGRNNLVLMDVDYSPSESQAWLSTVGTAGENGAGRKQEFIGRHADGATFETEVAISRVARGLEEEGEPQYVASIRDISHRKRAERMKDEFVSTVSHELRTPLTSIAGSLGLVMGGAAGPLEEKTRRLIGIAHANCERLIRLINDILDIEKIESGKMEFDIRRMQVAPLLRRTRDAMAAFAQKHDVDLELIVPPWPQCIMGDPDRLEQLVTNLVSNAIKHSPPGEKVEIVGNMHSRYARIEVRDKGAGVPVDFRDRIFGKFAMADASNSRVKGGTGLGLSITREIARHHGGEVGFADRDSGGSVFYVDIPLAQEQHVGAAPETDENLPIVLHLDDDDDTLTVVASTFAGKARVISVDNVADARAAIATSDLAAAIIDVSLGEESGADFARELRDRLPELPLLFFTAFDDSAQTGVADRALIKSRASVDDLVNATLDLVMRRRQETQR</sequence>
<dbReference type="InterPro" id="IPR035965">
    <property type="entry name" value="PAS-like_dom_sf"/>
</dbReference>
<evidence type="ECO:0000256" key="5">
    <source>
        <dbReference type="ARBA" id="ARBA00022777"/>
    </source>
</evidence>
<comment type="catalytic activity">
    <reaction evidence="1">
        <text>ATP + protein L-histidine = ADP + protein N-phospho-L-histidine.</text>
        <dbReference type="EC" id="2.7.13.3"/>
    </reaction>
</comment>
<feature type="modified residue" description="4-aspartylphosphate" evidence="7">
    <location>
        <position position="667"/>
    </location>
</feature>
<evidence type="ECO:0000259" key="10">
    <source>
        <dbReference type="PROSITE" id="PS50110"/>
    </source>
</evidence>
<comment type="caution">
    <text evidence="12">The sequence shown here is derived from an EMBL/GenBank/DDBJ whole genome shotgun (WGS) entry which is preliminary data.</text>
</comment>
<dbReference type="AlphaFoldDB" id="A0A418NRV8"/>
<dbReference type="Pfam" id="PF13426">
    <property type="entry name" value="PAS_9"/>
    <property type="match status" value="1"/>
</dbReference>
<dbReference type="Pfam" id="PF02518">
    <property type="entry name" value="HATPase_c"/>
    <property type="match status" value="1"/>
</dbReference>
<dbReference type="InterPro" id="IPR007891">
    <property type="entry name" value="CHASE3"/>
</dbReference>
<dbReference type="Gene3D" id="1.10.287.130">
    <property type="match status" value="1"/>
</dbReference>
<gene>
    <name evidence="12" type="ORF">D2V07_10025</name>
</gene>
<keyword evidence="5" id="KW-0418">Kinase</keyword>
<dbReference type="SUPFAM" id="SSF47384">
    <property type="entry name" value="Homodimeric domain of signal transducing histidine kinase"/>
    <property type="match status" value="1"/>
</dbReference>
<dbReference type="NCBIfam" id="TIGR00229">
    <property type="entry name" value="sensory_box"/>
    <property type="match status" value="1"/>
</dbReference>
<evidence type="ECO:0000256" key="2">
    <source>
        <dbReference type="ARBA" id="ARBA00012438"/>
    </source>
</evidence>
<dbReference type="InterPro" id="IPR005467">
    <property type="entry name" value="His_kinase_dom"/>
</dbReference>
<evidence type="ECO:0000259" key="11">
    <source>
        <dbReference type="PROSITE" id="PS50112"/>
    </source>
</evidence>
<dbReference type="InterPro" id="IPR050736">
    <property type="entry name" value="Sensor_HK_Regulatory"/>
</dbReference>
<keyword evidence="8" id="KW-0472">Membrane</keyword>
<dbReference type="InterPro" id="IPR004358">
    <property type="entry name" value="Sig_transdc_His_kin-like_C"/>
</dbReference>
<keyword evidence="4" id="KW-0808">Transferase</keyword>
<evidence type="ECO:0000256" key="7">
    <source>
        <dbReference type="PROSITE-ProRule" id="PRU00169"/>
    </source>
</evidence>
<dbReference type="SUPFAM" id="SSF55874">
    <property type="entry name" value="ATPase domain of HSP90 chaperone/DNA topoisomerase II/histidine kinase"/>
    <property type="match status" value="1"/>
</dbReference>
<dbReference type="InterPro" id="IPR000014">
    <property type="entry name" value="PAS"/>
</dbReference>
<evidence type="ECO:0000256" key="4">
    <source>
        <dbReference type="ARBA" id="ARBA00022679"/>
    </source>
</evidence>
<dbReference type="PANTHER" id="PTHR43711:SF1">
    <property type="entry name" value="HISTIDINE KINASE 1"/>
    <property type="match status" value="1"/>
</dbReference>
<dbReference type="Proteomes" id="UP000286576">
    <property type="component" value="Unassembled WGS sequence"/>
</dbReference>
<evidence type="ECO:0000256" key="1">
    <source>
        <dbReference type="ARBA" id="ARBA00000085"/>
    </source>
</evidence>
<dbReference type="PROSITE" id="PS50109">
    <property type="entry name" value="HIS_KIN"/>
    <property type="match status" value="1"/>
</dbReference>
<dbReference type="Pfam" id="PF00512">
    <property type="entry name" value="HisKA"/>
    <property type="match status" value="1"/>
</dbReference>
<dbReference type="GO" id="GO:0000155">
    <property type="term" value="F:phosphorelay sensor kinase activity"/>
    <property type="evidence" value="ECO:0007669"/>
    <property type="project" value="InterPro"/>
</dbReference>
<dbReference type="PANTHER" id="PTHR43711">
    <property type="entry name" value="TWO-COMPONENT HISTIDINE KINASE"/>
    <property type="match status" value="1"/>
</dbReference>
<evidence type="ECO:0000259" key="9">
    <source>
        <dbReference type="PROSITE" id="PS50109"/>
    </source>
</evidence>
<dbReference type="Gene3D" id="3.40.50.2300">
    <property type="match status" value="1"/>
</dbReference>
<dbReference type="SUPFAM" id="SSF52172">
    <property type="entry name" value="CheY-like"/>
    <property type="match status" value="1"/>
</dbReference>
<dbReference type="SMART" id="SM00091">
    <property type="entry name" value="PAS"/>
    <property type="match status" value="1"/>
</dbReference>
<dbReference type="InterPro" id="IPR003594">
    <property type="entry name" value="HATPase_dom"/>
</dbReference>
<dbReference type="PROSITE" id="PS50112">
    <property type="entry name" value="PAS"/>
    <property type="match status" value="1"/>
</dbReference>